<dbReference type="GO" id="GO:0019825">
    <property type="term" value="F:oxygen binding"/>
    <property type="evidence" value="ECO:0007669"/>
    <property type="project" value="InterPro"/>
</dbReference>
<feature type="domain" description="Globin-sensor" evidence="1">
    <location>
        <begin position="24"/>
        <end position="163"/>
    </location>
</feature>
<dbReference type="Gene3D" id="1.10.490.10">
    <property type="entry name" value="Globins"/>
    <property type="match status" value="1"/>
</dbReference>
<evidence type="ECO:0000259" key="1">
    <source>
        <dbReference type="Pfam" id="PF11563"/>
    </source>
</evidence>
<evidence type="ECO:0000313" key="2">
    <source>
        <dbReference type="EMBL" id="MDM1696250.1"/>
    </source>
</evidence>
<dbReference type="GO" id="GO:0020037">
    <property type="term" value="F:heme binding"/>
    <property type="evidence" value="ECO:0007669"/>
    <property type="project" value="InterPro"/>
</dbReference>
<dbReference type="AlphaFoldDB" id="A0AAW7DSC9"/>
<accession>A0AAW7DSC9</accession>
<proteinExistence type="predicted"/>
<dbReference type="SUPFAM" id="SSF46458">
    <property type="entry name" value="Globin-like"/>
    <property type="match status" value="1"/>
</dbReference>
<dbReference type="InterPro" id="IPR012292">
    <property type="entry name" value="Globin/Proto"/>
</dbReference>
<protein>
    <recommendedName>
        <fullName evidence="1">Globin-sensor domain-containing protein</fullName>
    </recommendedName>
</protein>
<organism evidence="2 3">
    <name type="scientific">Thiopseudomonas alkaliphila</name>
    <dbReference type="NCBI Taxonomy" id="1697053"/>
    <lineage>
        <taxon>Bacteria</taxon>
        <taxon>Pseudomonadati</taxon>
        <taxon>Pseudomonadota</taxon>
        <taxon>Gammaproteobacteria</taxon>
        <taxon>Pseudomonadales</taxon>
        <taxon>Pseudomonadaceae</taxon>
        <taxon>Thiopseudomonas</taxon>
    </lineage>
</organism>
<dbReference type="Proteomes" id="UP001173465">
    <property type="component" value="Unassembled WGS sequence"/>
</dbReference>
<sequence>MTNNPKLIDIVDKIKLNIPPEVIFDESNAATLIEHKDLLLAKGPGMVDAFYATLMNYEKTKEIFKEGELPDRMRDFLAWWERSVQGPFDNSYWEWQAFVGVIHVQRGVTNAMMLSMWGWLQNYIEQAITDEVDSSVRLAICQSLRKLASTAQAYAADSFMETYVNGVMRATGFKRVLLDRMVHTEIDDIVKDHRD</sequence>
<dbReference type="RefSeq" id="WP_286593617.1">
    <property type="nucleotide sequence ID" value="NZ_JACANB010000003.1"/>
</dbReference>
<dbReference type="InterPro" id="IPR009050">
    <property type="entry name" value="Globin-like_sf"/>
</dbReference>
<reference evidence="2" key="1">
    <citation type="submission" date="2020-06" db="EMBL/GenBank/DDBJ databases">
        <authorList>
            <person name="Dong N."/>
        </authorList>
    </citation>
    <scope>NUCLEOTIDE SEQUENCE</scope>
    <source>
        <strain evidence="2">DF46-2-2</strain>
    </source>
</reference>
<evidence type="ECO:0000313" key="3">
    <source>
        <dbReference type="Proteomes" id="UP001173465"/>
    </source>
</evidence>
<dbReference type="Pfam" id="PF11563">
    <property type="entry name" value="Protoglobin"/>
    <property type="match status" value="1"/>
</dbReference>
<gene>
    <name evidence="2" type="ORF">HX099_06185</name>
</gene>
<reference evidence="2" key="2">
    <citation type="journal article" date="2022" name="Sci. Total Environ.">
        <title>Prevalence, transmission, and molecular epidemiology of tet(X)-positive bacteria among humans, animals, and environmental niches in China: An epidemiological, and genomic-based study.</title>
        <authorList>
            <person name="Dong N."/>
            <person name="Zeng Y."/>
            <person name="Cai C."/>
            <person name="Sun C."/>
            <person name="Lu J."/>
            <person name="Liu C."/>
            <person name="Zhou H."/>
            <person name="Sun Q."/>
            <person name="Shu L."/>
            <person name="Wang H."/>
            <person name="Wang Y."/>
            <person name="Wang S."/>
            <person name="Wu C."/>
            <person name="Chan E.W."/>
            <person name="Chen G."/>
            <person name="Shen Z."/>
            <person name="Chen S."/>
            <person name="Zhang R."/>
        </authorList>
    </citation>
    <scope>NUCLEOTIDE SEQUENCE</scope>
    <source>
        <strain evidence="2">DF46-2-2</strain>
    </source>
</reference>
<dbReference type="InterPro" id="IPR044398">
    <property type="entry name" value="Globin-sensor_dom"/>
</dbReference>
<name>A0AAW7DSC9_9GAMM</name>
<dbReference type="EMBL" id="JACANB010000003">
    <property type="protein sequence ID" value="MDM1696250.1"/>
    <property type="molecule type" value="Genomic_DNA"/>
</dbReference>
<comment type="caution">
    <text evidence="2">The sequence shown here is derived from an EMBL/GenBank/DDBJ whole genome shotgun (WGS) entry which is preliminary data.</text>
</comment>